<evidence type="ECO:0000313" key="2">
    <source>
        <dbReference type="Proteomes" id="UP000032266"/>
    </source>
</evidence>
<organism evidence="1 2">
    <name type="scientific">Gynuella sunshinyii YC6258</name>
    <dbReference type="NCBI Taxonomy" id="1445510"/>
    <lineage>
        <taxon>Bacteria</taxon>
        <taxon>Pseudomonadati</taxon>
        <taxon>Pseudomonadota</taxon>
        <taxon>Gammaproteobacteria</taxon>
        <taxon>Oceanospirillales</taxon>
        <taxon>Saccharospirillaceae</taxon>
        <taxon>Gynuella</taxon>
    </lineage>
</organism>
<dbReference type="AlphaFoldDB" id="A0A0C5V3T2"/>
<dbReference type="EMBL" id="CP007142">
    <property type="protein sequence ID" value="AJQ94150.1"/>
    <property type="molecule type" value="Genomic_DNA"/>
</dbReference>
<gene>
    <name evidence="1" type="ORF">YC6258_02108</name>
</gene>
<accession>A0A0C5V3T2</accession>
<protein>
    <submittedName>
        <fullName evidence="1">Uncharacterized protein</fullName>
    </submittedName>
</protein>
<evidence type="ECO:0000313" key="1">
    <source>
        <dbReference type="EMBL" id="AJQ94150.1"/>
    </source>
</evidence>
<dbReference type="HOGENOM" id="CLU_3328471_0_0_6"/>
<dbReference type="Proteomes" id="UP000032266">
    <property type="component" value="Chromosome"/>
</dbReference>
<reference evidence="1 2" key="1">
    <citation type="submission" date="2014-01" db="EMBL/GenBank/DDBJ databases">
        <title>Full genme sequencing of cellulolytic bacterium Gynuella sunshinyii YC6258T gen. nov., sp. nov.</title>
        <authorList>
            <person name="Khan H."/>
            <person name="Chung E.J."/>
            <person name="Chung Y.R."/>
        </authorList>
    </citation>
    <scope>NUCLEOTIDE SEQUENCE [LARGE SCALE GENOMIC DNA]</scope>
    <source>
        <strain evidence="1 2">YC6258</strain>
    </source>
</reference>
<dbReference type="STRING" id="1445510.YC6258_02108"/>
<sequence>MKVPVFVQQQAYNIGIRMNRNRTMSFWLRLSRAIKDQT</sequence>
<dbReference type="KEGG" id="gsn:YC6258_02108"/>
<proteinExistence type="predicted"/>
<keyword evidence="2" id="KW-1185">Reference proteome</keyword>
<name>A0A0C5V3T2_9GAMM</name>